<accession>A0ACC2PPI5</accession>
<dbReference type="EMBL" id="CM056741">
    <property type="protein sequence ID" value="KAJ8684943.1"/>
    <property type="molecule type" value="Genomic_DNA"/>
</dbReference>
<evidence type="ECO:0000313" key="2">
    <source>
        <dbReference type="Proteomes" id="UP001239111"/>
    </source>
</evidence>
<keyword evidence="2" id="KW-1185">Reference proteome</keyword>
<sequence length="223" mass="26418">MGDEGIGKASRQRTGSLGNIRDFCSPRASQKRGIEQRSTDNILENRSKKKLTEEIGKERSEMTLDEGGYTSEGLASIVEELQEMERRFDTKFEGEKKERGEAINFWFKEQVEEMEKDDELREREWTARWGEKEKEDKKRDERQVELEERLKRIETLIEEKGEGIHMEVESNERAKEREICKEKEITELKRRIEEGERRDKMKNIIVSGLKLDDEDLKKTWETG</sequence>
<gene>
    <name evidence="1" type="ORF">QAD02_020736</name>
</gene>
<dbReference type="Proteomes" id="UP001239111">
    <property type="component" value="Chromosome 1"/>
</dbReference>
<reference evidence="1" key="1">
    <citation type="submission" date="2023-04" db="EMBL/GenBank/DDBJ databases">
        <title>A chromosome-level genome assembly of the parasitoid wasp Eretmocerus hayati.</title>
        <authorList>
            <person name="Zhong Y."/>
            <person name="Liu S."/>
            <person name="Liu Y."/>
        </authorList>
    </citation>
    <scope>NUCLEOTIDE SEQUENCE</scope>
    <source>
        <strain evidence="1">ZJU_SS_LIU_2023</strain>
    </source>
</reference>
<evidence type="ECO:0000313" key="1">
    <source>
        <dbReference type="EMBL" id="KAJ8684943.1"/>
    </source>
</evidence>
<protein>
    <submittedName>
        <fullName evidence="1">Uncharacterized protein</fullName>
    </submittedName>
</protein>
<comment type="caution">
    <text evidence="1">The sequence shown here is derived from an EMBL/GenBank/DDBJ whole genome shotgun (WGS) entry which is preliminary data.</text>
</comment>
<proteinExistence type="predicted"/>
<organism evidence="1 2">
    <name type="scientific">Eretmocerus hayati</name>
    <dbReference type="NCBI Taxonomy" id="131215"/>
    <lineage>
        <taxon>Eukaryota</taxon>
        <taxon>Metazoa</taxon>
        <taxon>Ecdysozoa</taxon>
        <taxon>Arthropoda</taxon>
        <taxon>Hexapoda</taxon>
        <taxon>Insecta</taxon>
        <taxon>Pterygota</taxon>
        <taxon>Neoptera</taxon>
        <taxon>Endopterygota</taxon>
        <taxon>Hymenoptera</taxon>
        <taxon>Apocrita</taxon>
        <taxon>Proctotrupomorpha</taxon>
        <taxon>Chalcidoidea</taxon>
        <taxon>Aphelinidae</taxon>
        <taxon>Aphelininae</taxon>
        <taxon>Eretmocerus</taxon>
    </lineage>
</organism>
<name>A0ACC2PPI5_9HYME</name>